<dbReference type="AlphaFoldDB" id="V3ZQS4"/>
<name>V3ZQS4_LOTGI</name>
<dbReference type="OrthoDB" id="6052981at2759"/>
<dbReference type="KEGG" id="lgi:LOTGIDRAFT_168339"/>
<dbReference type="CTD" id="20240849"/>
<accession>V3ZQS4</accession>
<dbReference type="OMA" id="LRNEMCV"/>
<keyword evidence="1" id="KW-0175">Coiled coil</keyword>
<dbReference type="Proteomes" id="UP000030746">
    <property type="component" value="Unassembled WGS sequence"/>
</dbReference>
<dbReference type="GeneID" id="20240849"/>
<reference evidence="2 3" key="1">
    <citation type="journal article" date="2013" name="Nature">
        <title>Insights into bilaterian evolution from three spiralian genomes.</title>
        <authorList>
            <person name="Simakov O."/>
            <person name="Marletaz F."/>
            <person name="Cho S.J."/>
            <person name="Edsinger-Gonzales E."/>
            <person name="Havlak P."/>
            <person name="Hellsten U."/>
            <person name="Kuo D.H."/>
            <person name="Larsson T."/>
            <person name="Lv J."/>
            <person name="Arendt D."/>
            <person name="Savage R."/>
            <person name="Osoegawa K."/>
            <person name="de Jong P."/>
            <person name="Grimwood J."/>
            <person name="Chapman J.A."/>
            <person name="Shapiro H."/>
            <person name="Aerts A."/>
            <person name="Otillar R.P."/>
            <person name="Terry A.Y."/>
            <person name="Boore J.L."/>
            <person name="Grigoriev I.V."/>
            <person name="Lindberg D.R."/>
            <person name="Seaver E.C."/>
            <person name="Weisblat D.A."/>
            <person name="Putnam N.H."/>
            <person name="Rokhsar D.S."/>
        </authorList>
    </citation>
    <scope>NUCLEOTIDE SEQUENCE [LARGE SCALE GENOMIC DNA]</scope>
</reference>
<dbReference type="HOGENOM" id="CLU_928400_0_0_1"/>
<evidence type="ECO:0000313" key="3">
    <source>
        <dbReference type="Proteomes" id="UP000030746"/>
    </source>
</evidence>
<dbReference type="RefSeq" id="XP_009064470.1">
    <property type="nucleotide sequence ID" value="XM_009066222.1"/>
</dbReference>
<sequence length="300" mass="34729">MANRLQLLEMAFKDQVVARLSIEREVSNQSYVNLLLDKKLAAFHERLDNMNMKYRLLERRLDEISSRLYSDESLGFLVIVLIIIEVIVRVKPQVQLLQSKLADRKVEKKDEKSEKDSDKMKNGNGVNYSPKHGLTLKNELCVIVFKKDNNNIISTFIDVTLKNLEDVKLTVPSHYVIEKHEMLRQLPRAKLYLVVTELEEKSTFGFCRQTNSDMQISTIRFVKSLGAQVIVLVANDENSKKLTAHSLYNTSLRFVQSHDILQDLATNGRVFSMWRELSSHQMGHFRKTIRNVLGLKIPNR</sequence>
<gene>
    <name evidence="2" type="ORF">LOTGIDRAFT_168339</name>
</gene>
<evidence type="ECO:0000313" key="2">
    <source>
        <dbReference type="EMBL" id="ESO84850.1"/>
    </source>
</evidence>
<dbReference type="EMBL" id="KB203382">
    <property type="protein sequence ID" value="ESO84850.1"/>
    <property type="molecule type" value="Genomic_DNA"/>
</dbReference>
<feature type="coiled-coil region" evidence="1">
    <location>
        <begin position="40"/>
        <end position="67"/>
    </location>
</feature>
<protein>
    <submittedName>
        <fullName evidence="2">Uncharacterized protein</fullName>
    </submittedName>
</protein>
<proteinExistence type="predicted"/>
<keyword evidence="3" id="KW-1185">Reference proteome</keyword>
<evidence type="ECO:0000256" key="1">
    <source>
        <dbReference type="SAM" id="Coils"/>
    </source>
</evidence>
<organism evidence="2 3">
    <name type="scientific">Lottia gigantea</name>
    <name type="common">Giant owl limpet</name>
    <dbReference type="NCBI Taxonomy" id="225164"/>
    <lineage>
        <taxon>Eukaryota</taxon>
        <taxon>Metazoa</taxon>
        <taxon>Spiralia</taxon>
        <taxon>Lophotrochozoa</taxon>
        <taxon>Mollusca</taxon>
        <taxon>Gastropoda</taxon>
        <taxon>Patellogastropoda</taxon>
        <taxon>Lottioidea</taxon>
        <taxon>Lottiidae</taxon>
        <taxon>Lottia</taxon>
    </lineage>
</organism>